<reference evidence="11 12" key="1">
    <citation type="submission" date="2016-12" db="EMBL/GenBank/DDBJ databases">
        <authorList>
            <person name="Song W.-J."/>
            <person name="Kurnit D.M."/>
        </authorList>
    </citation>
    <scope>NUCLEOTIDE SEQUENCE [LARGE SCALE GENOMIC DNA]</scope>
    <source>
        <strain evidence="11 12">DSM 18488</strain>
    </source>
</reference>
<dbReference type="InterPro" id="IPR053927">
    <property type="entry name" value="FlgK_helical"/>
</dbReference>
<evidence type="ECO:0000256" key="2">
    <source>
        <dbReference type="ARBA" id="ARBA00004613"/>
    </source>
</evidence>
<dbReference type="Pfam" id="PF22638">
    <property type="entry name" value="FlgK_D1"/>
    <property type="match status" value="1"/>
</dbReference>
<dbReference type="Pfam" id="PF00460">
    <property type="entry name" value="Flg_bb_rod"/>
    <property type="match status" value="1"/>
</dbReference>
<feature type="domain" description="Flagellar basal-body/hook protein C-terminal" evidence="9">
    <location>
        <begin position="434"/>
        <end position="471"/>
    </location>
</feature>
<evidence type="ECO:0000259" key="8">
    <source>
        <dbReference type="Pfam" id="PF00460"/>
    </source>
</evidence>
<dbReference type="GO" id="GO:0005576">
    <property type="term" value="C:extracellular region"/>
    <property type="evidence" value="ECO:0007669"/>
    <property type="project" value="UniProtKB-SubCell"/>
</dbReference>
<dbReference type="Pfam" id="PF06429">
    <property type="entry name" value="Flg_bbr_C"/>
    <property type="match status" value="1"/>
</dbReference>
<comment type="similarity">
    <text evidence="3 7">Belongs to the flagella basal body rod proteins family.</text>
</comment>
<keyword evidence="11" id="KW-0966">Cell projection</keyword>
<dbReference type="Proteomes" id="UP000184603">
    <property type="component" value="Unassembled WGS sequence"/>
</dbReference>
<comment type="subcellular location">
    <subcellularLocation>
        <location evidence="1 7">Bacterial flagellum</location>
    </subcellularLocation>
    <subcellularLocation>
        <location evidence="2 7">Secreted</location>
    </subcellularLocation>
</comment>
<evidence type="ECO:0000256" key="7">
    <source>
        <dbReference type="RuleBase" id="RU362065"/>
    </source>
</evidence>
<sequence length="474" mass="51710">MAGLLDALNSAKTSLEVNQKSIEVVGNNIANVNTEGYSRQYTQLTQYPSVNFGGFFIGQGVKVSDIQRDHDVFIQNQLVDKSADYGYQNAQARPLSELERVFAITDGNLATDVDNFFDSWQELSANPSDLVLRDVVIQRGDILSTNFNNTITELNTVQENINDTLTSKVDDINSKIQEIADLNYRIFSVEINGQSANTARDRRELLARQLAESVGAQSFSDSRGMLTVQLPGGLPLVQGSTAMSLETISSGADLDVVLHAGGITRPIDQRNIGGEFKGLMYLRDSFIPGLIDDIDRLAYEITTQVNEQHALGAGLDSISGRYFFVDSPNRTAAPPTDPWHDAARAMSVQITSAEQIAASQAPTPPGVVAPGDNRNALLLADLDESYLIAGIDNFNGFYGKLVARVGLETNQNQLSLQGTEDAVVQLDNLRDGLSGVSLEEEMIELITYQRGFESSAKFLTTVDELMDTLLAIKR</sequence>
<dbReference type="NCBIfam" id="TIGR02492">
    <property type="entry name" value="flgK_ends"/>
    <property type="match status" value="1"/>
</dbReference>
<evidence type="ECO:0000259" key="9">
    <source>
        <dbReference type="Pfam" id="PF06429"/>
    </source>
</evidence>
<dbReference type="PANTHER" id="PTHR30033">
    <property type="entry name" value="FLAGELLAR HOOK-ASSOCIATED PROTEIN 1"/>
    <property type="match status" value="1"/>
</dbReference>
<keyword evidence="12" id="KW-1185">Reference proteome</keyword>
<dbReference type="PANTHER" id="PTHR30033:SF1">
    <property type="entry name" value="FLAGELLAR HOOK-ASSOCIATED PROTEIN 1"/>
    <property type="match status" value="1"/>
</dbReference>
<feature type="domain" description="Flagellar hook-associated protein FlgK helical" evidence="10">
    <location>
        <begin position="95"/>
        <end position="324"/>
    </location>
</feature>
<dbReference type="STRING" id="1121416.SAMN02745220_03637"/>
<keyword evidence="5 7" id="KW-0964">Secreted</keyword>
<dbReference type="InterPro" id="IPR010930">
    <property type="entry name" value="Flg_bb/hook_C_dom"/>
</dbReference>
<protein>
    <recommendedName>
        <fullName evidence="4 7">Flagellar hook-associated protein 1</fullName>
        <shortName evidence="7">HAP1</shortName>
    </recommendedName>
</protein>
<dbReference type="AlphaFoldDB" id="A0A1M7YDW1"/>
<evidence type="ECO:0000256" key="3">
    <source>
        <dbReference type="ARBA" id="ARBA00009677"/>
    </source>
</evidence>
<evidence type="ECO:0000256" key="1">
    <source>
        <dbReference type="ARBA" id="ARBA00004365"/>
    </source>
</evidence>
<keyword evidence="11" id="KW-0282">Flagellum</keyword>
<accession>A0A1M7YDW1</accession>
<gene>
    <name evidence="7" type="primary">flgK</name>
    <name evidence="11" type="ORF">SAMN02745220_03637</name>
</gene>
<evidence type="ECO:0000256" key="5">
    <source>
        <dbReference type="ARBA" id="ARBA00022525"/>
    </source>
</evidence>
<dbReference type="EMBL" id="FRFE01000020">
    <property type="protein sequence ID" value="SHO50766.1"/>
    <property type="molecule type" value="Genomic_DNA"/>
</dbReference>
<dbReference type="PRINTS" id="PR01005">
    <property type="entry name" value="FLGHOOKAP1"/>
</dbReference>
<evidence type="ECO:0000256" key="6">
    <source>
        <dbReference type="ARBA" id="ARBA00023143"/>
    </source>
</evidence>
<dbReference type="OrthoDB" id="9802553at2"/>
<dbReference type="GO" id="GO:0044780">
    <property type="term" value="P:bacterial-type flagellum assembly"/>
    <property type="evidence" value="ECO:0007669"/>
    <property type="project" value="InterPro"/>
</dbReference>
<organism evidence="11 12">
    <name type="scientific">Desulfopila aestuarii DSM 18488</name>
    <dbReference type="NCBI Taxonomy" id="1121416"/>
    <lineage>
        <taxon>Bacteria</taxon>
        <taxon>Pseudomonadati</taxon>
        <taxon>Thermodesulfobacteriota</taxon>
        <taxon>Desulfobulbia</taxon>
        <taxon>Desulfobulbales</taxon>
        <taxon>Desulfocapsaceae</taxon>
        <taxon>Desulfopila</taxon>
    </lineage>
</organism>
<dbReference type="SUPFAM" id="SSF64518">
    <property type="entry name" value="Phase 1 flagellin"/>
    <property type="match status" value="1"/>
</dbReference>
<evidence type="ECO:0000313" key="12">
    <source>
        <dbReference type="Proteomes" id="UP000184603"/>
    </source>
</evidence>
<feature type="domain" description="Flagellar basal body rod protein N-terminal" evidence="8">
    <location>
        <begin position="9"/>
        <end position="37"/>
    </location>
</feature>
<dbReference type="GO" id="GO:0005198">
    <property type="term" value="F:structural molecule activity"/>
    <property type="evidence" value="ECO:0007669"/>
    <property type="project" value="UniProtKB-UniRule"/>
</dbReference>
<keyword evidence="6 7" id="KW-0975">Bacterial flagellum</keyword>
<evidence type="ECO:0000256" key="4">
    <source>
        <dbReference type="ARBA" id="ARBA00016244"/>
    </source>
</evidence>
<evidence type="ECO:0000259" key="10">
    <source>
        <dbReference type="Pfam" id="PF22638"/>
    </source>
</evidence>
<proteinExistence type="inferred from homology"/>
<dbReference type="RefSeq" id="WP_073615088.1">
    <property type="nucleotide sequence ID" value="NZ_FRFE01000020.1"/>
</dbReference>
<name>A0A1M7YDW1_9BACT</name>
<dbReference type="InterPro" id="IPR001444">
    <property type="entry name" value="Flag_bb_rod_N"/>
</dbReference>
<keyword evidence="11" id="KW-0969">Cilium</keyword>
<dbReference type="InterPro" id="IPR002371">
    <property type="entry name" value="FlgK"/>
</dbReference>
<dbReference type="GO" id="GO:0009424">
    <property type="term" value="C:bacterial-type flagellum hook"/>
    <property type="evidence" value="ECO:0007669"/>
    <property type="project" value="UniProtKB-UniRule"/>
</dbReference>
<evidence type="ECO:0000313" key="11">
    <source>
        <dbReference type="EMBL" id="SHO50766.1"/>
    </source>
</evidence>